<feature type="region of interest" description="Disordered" evidence="1">
    <location>
        <begin position="1"/>
        <end position="20"/>
    </location>
</feature>
<gene>
    <name evidence="2" type="ORF">HD556DRAFT_1330797</name>
</gene>
<dbReference type="RefSeq" id="XP_041166226.1">
    <property type="nucleotide sequence ID" value="XM_041301739.1"/>
</dbReference>
<evidence type="ECO:0000313" key="2">
    <source>
        <dbReference type="EMBL" id="KAG1803880.1"/>
    </source>
</evidence>
<reference evidence="2" key="1">
    <citation type="journal article" date="2020" name="New Phytol.">
        <title>Comparative genomics reveals dynamic genome evolution in host specialist ectomycorrhizal fungi.</title>
        <authorList>
            <person name="Lofgren L.A."/>
            <person name="Nguyen N.H."/>
            <person name="Vilgalys R."/>
            <person name="Ruytinx J."/>
            <person name="Liao H.L."/>
            <person name="Branco S."/>
            <person name="Kuo A."/>
            <person name="LaButti K."/>
            <person name="Lipzen A."/>
            <person name="Andreopoulos W."/>
            <person name="Pangilinan J."/>
            <person name="Riley R."/>
            <person name="Hundley H."/>
            <person name="Na H."/>
            <person name="Barry K."/>
            <person name="Grigoriev I.V."/>
            <person name="Stajich J.E."/>
            <person name="Kennedy P.G."/>
        </authorList>
    </citation>
    <scope>NUCLEOTIDE SEQUENCE</scope>
    <source>
        <strain evidence="2">S12</strain>
    </source>
</reference>
<sequence length="180" mass="20424">MQKNRLLPGTRSKGRLQPKNACPMKQQIAQLSMGHAECAETDLQAHDNTYEASINSGRMSFLQQLEGRAQQTASESNCLRERARACHIVHRQLKPPLHDLDKKSGRIHDAEGVHIVRRRARVVQVVSTRSVYIMRERFISYCFKLLSLLLIVRNTNTIGQRKLGRAPPGSCLSSRARITR</sequence>
<accession>A0A9P7DV94</accession>
<dbReference type="EMBL" id="JABBWE010000004">
    <property type="protein sequence ID" value="KAG1803880.1"/>
    <property type="molecule type" value="Genomic_DNA"/>
</dbReference>
<evidence type="ECO:0000313" key="3">
    <source>
        <dbReference type="Proteomes" id="UP000719766"/>
    </source>
</evidence>
<proteinExistence type="predicted"/>
<protein>
    <submittedName>
        <fullName evidence="2">Uncharacterized protein</fullName>
    </submittedName>
</protein>
<name>A0A9P7DV94_9AGAM</name>
<dbReference type="Proteomes" id="UP000719766">
    <property type="component" value="Unassembled WGS sequence"/>
</dbReference>
<dbReference type="AlphaFoldDB" id="A0A9P7DV94"/>
<keyword evidence="3" id="KW-1185">Reference proteome</keyword>
<evidence type="ECO:0000256" key="1">
    <source>
        <dbReference type="SAM" id="MobiDB-lite"/>
    </source>
</evidence>
<dbReference type="GeneID" id="64595503"/>
<comment type="caution">
    <text evidence="2">The sequence shown here is derived from an EMBL/GenBank/DDBJ whole genome shotgun (WGS) entry which is preliminary data.</text>
</comment>
<dbReference type="OrthoDB" id="2693059at2759"/>
<organism evidence="2 3">
    <name type="scientific">Suillus plorans</name>
    <dbReference type="NCBI Taxonomy" id="116603"/>
    <lineage>
        <taxon>Eukaryota</taxon>
        <taxon>Fungi</taxon>
        <taxon>Dikarya</taxon>
        <taxon>Basidiomycota</taxon>
        <taxon>Agaricomycotina</taxon>
        <taxon>Agaricomycetes</taxon>
        <taxon>Agaricomycetidae</taxon>
        <taxon>Boletales</taxon>
        <taxon>Suillineae</taxon>
        <taxon>Suillaceae</taxon>
        <taxon>Suillus</taxon>
    </lineage>
</organism>